<keyword evidence="1" id="KW-0812">Transmembrane</keyword>
<sequence>MPNYYEEISVIELQNRLQKGMSIVGNVTFNNGNKTTLQIDPLMTTEIERCRTGSFALVSFGHNTPEWATNPLIIDQQPAQVQDSNSIDIFSNLNATVGMSADIADKLGYKHTMRFFRSNHTVFSPKIYPTGWKGGSRSHIKTYKVTRVVGWTTFFLGIVFDYAKYENGEIEPGKLLINTAISTIGLLGGPIGFTISTIYWVLDTLGAFESHNPLPLQRKDPLMLPKDNLKIILPDNYKPQQTLKRIYSPKQTYIHPMPPKRY</sequence>
<feature type="transmembrane region" description="Helical" evidence="1">
    <location>
        <begin position="145"/>
        <end position="163"/>
    </location>
</feature>
<protein>
    <submittedName>
        <fullName evidence="2">Uncharacterized protein</fullName>
    </submittedName>
</protein>
<keyword evidence="1" id="KW-0472">Membrane</keyword>
<keyword evidence="1" id="KW-1133">Transmembrane helix</keyword>
<feature type="transmembrane region" description="Helical" evidence="1">
    <location>
        <begin position="175"/>
        <end position="202"/>
    </location>
</feature>
<accession>A0AAW5N0S4</accession>
<evidence type="ECO:0000313" key="2">
    <source>
        <dbReference type="EMBL" id="MCR8874371.1"/>
    </source>
</evidence>
<evidence type="ECO:0000313" key="3">
    <source>
        <dbReference type="Proteomes" id="UP001204579"/>
    </source>
</evidence>
<name>A0AAW5N0S4_9BACT</name>
<dbReference type="AlphaFoldDB" id="A0AAW5N0S4"/>
<dbReference type="RefSeq" id="WP_204440327.1">
    <property type="nucleotide sequence ID" value="NZ_JANRHJ010000011.1"/>
</dbReference>
<comment type="caution">
    <text evidence="2">The sequence shown here is derived from an EMBL/GenBank/DDBJ whole genome shotgun (WGS) entry which is preliminary data.</text>
</comment>
<gene>
    <name evidence="2" type="ORF">NW209_10155</name>
</gene>
<dbReference type="Proteomes" id="UP001204579">
    <property type="component" value="Unassembled WGS sequence"/>
</dbReference>
<reference evidence="2 3" key="1">
    <citation type="submission" date="2022-08" db="EMBL/GenBank/DDBJ databases">
        <authorList>
            <person name="Zeman M."/>
            <person name="Kubasova T."/>
        </authorList>
    </citation>
    <scope>NUCLEOTIDE SEQUENCE [LARGE SCALE GENOMIC DNA]</scope>
    <source>
        <strain evidence="2 3">ET62</strain>
    </source>
</reference>
<evidence type="ECO:0000256" key="1">
    <source>
        <dbReference type="SAM" id="Phobius"/>
    </source>
</evidence>
<proteinExistence type="predicted"/>
<dbReference type="EMBL" id="JANRHJ010000011">
    <property type="protein sequence ID" value="MCR8874371.1"/>
    <property type="molecule type" value="Genomic_DNA"/>
</dbReference>
<keyword evidence="3" id="KW-1185">Reference proteome</keyword>
<organism evidence="2 3">
    <name type="scientific">Phocaeicola barnesiae</name>
    <dbReference type="NCBI Taxonomy" id="376804"/>
    <lineage>
        <taxon>Bacteria</taxon>
        <taxon>Pseudomonadati</taxon>
        <taxon>Bacteroidota</taxon>
        <taxon>Bacteroidia</taxon>
        <taxon>Bacteroidales</taxon>
        <taxon>Bacteroidaceae</taxon>
        <taxon>Phocaeicola</taxon>
    </lineage>
</organism>